<reference evidence="1" key="2">
    <citation type="submission" date="2016-05" db="EMBL/GenBank/DDBJ databases">
        <title>WGS assembly of Xenopus laevis.</title>
        <authorList>
            <person name="Session A."/>
            <person name="Uno Y."/>
            <person name="Kwon T."/>
            <person name="Chapman J."/>
            <person name="Toyoda A."/>
            <person name="Takahashi S."/>
            <person name="Fukui A."/>
            <person name="Hikosaka A."/>
            <person name="Putnam N."/>
            <person name="Stites J."/>
            <person name="Van Heeringen S."/>
            <person name="Quigley I."/>
            <person name="Heinz S."/>
            <person name="Hellsten U."/>
            <person name="Lyons J."/>
            <person name="Suzuki A."/>
            <person name="Kondo M."/>
            <person name="Ogino H."/>
            <person name="Ochi H."/>
            <person name="Bogdanovic O."/>
            <person name="Lister R."/>
            <person name="Georgiou G."/>
            <person name="Paranjpe S."/>
            <person name="Van Kruijsbergen I."/>
            <person name="Mozaffari S."/>
            <person name="Shu S."/>
            <person name="Schmutz J."/>
            <person name="Jenkins J."/>
            <person name="Grimwood J."/>
            <person name="Carlson J."/>
            <person name="Mitros T."/>
            <person name="Simakov O."/>
            <person name="Heald R."/>
            <person name="Miller K."/>
            <person name="Haudenschild C."/>
            <person name="Kuroki Y."/>
            <person name="Tanaka T."/>
            <person name="Michiue T."/>
            <person name="Watanabe M."/>
            <person name="Kinoshita T."/>
            <person name="Ohta Y."/>
            <person name="Mawaribuchi S."/>
            <person name="Suzuki Y."/>
            <person name="Haramoto Y."/>
            <person name="Yamamoto T."/>
            <person name="Takagi C."/>
            <person name="Kitzman J."/>
            <person name="Shendure J."/>
            <person name="Nakayama T."/>
            <person name="Izutsu Y."/>
            <person name="Robert J."/>
            <person name="Dichmann D."/>
            <person name="Flajnik M."/>
            <person name="Houston D."/>
            <person name="Marcotte E."/>
            <person name="Wallingford J."/>
            <person name="Ito Y."/>
            <person name="Asashima M."/>
            <person name="Ueno N."/>
            <person name="Matsuda Y."/>
            <person name="Jan Veenstra G."/>
            <person name="Fujiyama A."/>
            <person name="Harland R."/>
            <person name="Taira M."/>
            <person name="Rokhsar D.S."/>
        </authorList>
    </citation>
    <scope>NUCLEOTIDE SEQUENCE</scope>
    <source>
        <strain evidence="1">J</strain>
        <tissue evidence="1">Blood</tissue>
    </source>
</reference>
<feature type="non-terminal residue" evidence="1">
    <location>
        <position position="44"/>
    </location>
</feature>
<protein>
    <submittedName>
        <fullName evidence="1">Uncharacterized protein</fullName>
    </submittedName>
</protein>
<sequence>IPVLNVPMKLFPALCTVAGTVFSCTNYFRVIFTGGVGKNGSTIA</sequence>
<evidence type="ECO:0000313" key="2">
    <source>
        <dbReference type="Proteomes" id="UP000694892"/>
    </source>
</evidence>
<dbReference type="Proteomes" id="UP000694892">
    <property type="component" value="Chromosome 2S"/>
</dbReference>
<name>A0A974DHC4_XENLA</name>
<gene>
    <name evidence="1" type="ORF">XELAEV_180148286mg</name>
</gene>
<dbReference type="EMBL" id="CM004469">
    <property type="protein sequence ID" value="OCT91768.1"/>
    <property type="molecule type" value="Genomic_DNA"/>
</dbReference>
<organism evidence="1 2">
    <name type="scientific">Xenopus laevis</name>
    <name type="common">African clawed frog</name>
    <dbReference type="NCBI Taxonomy" id="8355"/>
    <lineage>
        <taxon>Eukaryota</taxon>
        <taxon>Metazoa</taxon>
        <taxon>Chordata</taxon>
        <taxon>Craniata</taxon>
        <taxon>Vertebrata</taxon>
        <taxon>Euteleostomi</taxon>
        <taxon>Amphibia</taxon>
        <taxon>Batrachia</taxon>
        <taxon>Anura</taxon>
        <taxon>Pipoidea</taxon>
        <taxon>Pipidae</taxon>
        <taxon>Xenopodinae</taxon>
        <taxon>Xenopus</taxon>
        <taxon>Xenopus</taxon>
    </lineage>
</organism>
<feature type="non-terminal residue" evidence="1">
    <location>
        <position position="1"/>
    </location>
</feature>
<dbReference type="AlphaFoldDB" id="A0A974DHC4"/>
<evidence type="ECO:0000313" key="1">
    <source>
        <dbReference type="EMBL" id="OCT91768.1"/>
    </source>
</evidence>
<dbReference type="EMBL" id="CM004469">
    <property type="protein sequence ID" value="OCT91767.1"/>
    <property type="molecule type" value="Genomic_DNA"/>
</dbReference>
<proteinExistence type="predicted"/>
<accession>A0A974DHC4</accession>
<reference evidence="2" key="1">
    <citation type="journal article" date="2016" name="Nature">
        <title>Genome evolution in the allotetraploid frog Xenopus laevis.</title>
        <authorList>
            <person name="Session A.M."/>
            <person name="Uno Y."/>
            <person name="Kwon T."/>
            <person name="Chapman J.A."/>
            <person name="Toyoda A."/>
            <person name="Takahashi S."/>
            <person name="Fukui A."/>
            <person name="Hikosaka A."/>
            <person name="Suzuki A."/>
            <person name="Kondo M."/>
            <person name="van Heeringen S.J."/>
            <person name="Quigley I."/>
            <person name="Heinz S."/>
            <person name="Ogino H."/>
            <person name="Ochi H."/>
            <person name="Hellsten U."/>
            <person name="Lyons J.B."/>
            <person name="Simakov O."/>
            <person name="Putnam N."/>
            <person name="Stites J."/>
            <person name="Kuroki Y."/>
            <person name="Tanaka T."/>
            <person name="Michiue T."/>
            <person name="Watanabe M."/>
            <person name="Bogdanovic O."/>
            <person name="Lister R."/>
            <person name="Georgiou G."/>
            <person name="Paranjpe S.S."/>
            <person name="van Kruijsbergen I."/>
            <person name="Shu S."/>
            <person name="Carlson J."/>
            <person name="Kinoshita T."/>
            <person name="Ohta Y."/>
            <person name="Mawaribuchi S."/>
            <person name="Jenkins J."/>
            <person name="Grimwood J."/>
            <person name="Schmutz J."/>
            <person name="Mitros T."/>
            <person name="Mozaffari S.V."/>
            <person name="Suzuki Y."/>
            <person name="Haramoto Y."/>
            <person name="Yamamoto T.S."/>
            <person name="Takagi C."/>
            <person name="Heald R."/>
            <person name="Miller K."/>
            <person name="Haudenschild C."/>
            <person name="Kitzman J."/>
            <person name="Nakayama T."/>
            <person name="Izutsu Y."/>
            <person name="Robert J."/>
            <person name="Fortriede J."/>
            <person name="Burns K."/>
            <person name="Lotay V."/>
            <person name="Karimi K."/>
            <person name="Yasuoka Y."/>
            <person name="Dichmann D.S."/>
            <person name="Flajnik M.F."/>
            <person name="Houston D.W."/>
            <person name="Shendure J."/>
            <person name="DuPasquier L."/>
            <person name="Vize P.D."/>
            <person name="Zorn A.M."/>
            <person name="Ito M."/>
            <person name="Marcotte E.M."/>
            <person name="Wallingford J.B."/>
            <person name="Ito Y."/>
            <person name="Asashima M."/>
            <person name="Ueno N."/>
            <person name="Matsuda Y."/>
            <person name="Veenstra G.J."/>
            <person name="Fujiyama A."/>
            <person name="Harland R.M."/>
            <person name="Taira M."/>
            <person name="Rokhsar D.S."/>
        </authorList>
    </citation>
    <scope>NUCLEOTIDE SEQUENCE [LARGE SCALE GENOMIC DNA]</scope>
    <source>
        <strain evidence="2">J</strain>
    </source>
</reference>